<dbReference type="RefSeq" id="WP_377961062.1">
    <property type="nucleotide sequence ID" value="NZ_JBHZOL010000015.1"/>
</dbReference>
<keyword evidence="1" id="KW-0812">Transmembrane</keyword>
<keyword evidence="1" id="KW-0472">Membrane</keyword>
<gene>
    <name evidence="2" type="ORF">ACFVKH_02275</name>
</gene>
<keyword evidence="1" id="KW-1133">Transmembrane helix</keyword>
<sequence>MLTELFPFDFQQINPATIAGIALWALALYLAFSPVADWVTEQLNRWFNFAERSLYTSQKEFERTRQGRESQNAFYASLFSIVPFILVGILAEVAIELSLGRSWAISVGMIACIGSGVYELGRRDGSA</sequence>
<feature type="transmembrane region" description="Helical" evidence="1">
    <location>
        <begin position="12"/>
        <end position="32"/>
    </location>
</feature>
<protein>
    <submittedName>
        <fullName evidence="2">Uncharacterized protein</fullName>
    </submittedName>
</protein>
<comment type="caution">
    <text evidence="2">The sequence shown here is derived from an EMBL/GenBank/DDBJ whole genome shotgun (WGS) entry which is preliminary data.</text>
</comment>
<proteinExistence type="predicted"/>
<name>A0ABW6IB24_9CYAN</name>
<feature type="transmembrane region" description="Helical" evidence="1">
    <location>
        <begin position="73"/>
        <end position="91"/>
    </location>
</feature>
<evidence type="ECO:0000313" key="3">
    <source>
        <dbReference type="Proteomes" id="UP001600165"/>
    </source>
</evidence>
<feature type="transmembrane region" description="Helical" evidence="1">
    <location>
        <begin position="103"/>
        <end position="121"/>
    </location>
</feature>
<evidence type="ECO:0000313" key="2">
    <source>
        <dbReference type="EMBL" id="MFE4105087.1"/>
    </source>
</evidence>
<accession>A0ABW6IB24</accession>
<dbReference type="EMBL" id="JBHZOL010000015">
    <property type="protein sequence ID" value="MFE4105087.1"/>
    <property type="molecule type" value="Genomic_DNA"/>
</dbReference>
<keyword evidence="3" id="KW-1185">Reference proteome</keyword>
<organism evidence="2 3">
    <name type="scientific">Almyronema epifaneia S1</name>
    <dbReference type="NCBI Taxonomy" id="2991925"/>
    <lineage>
        <taxon>Bacteria</taxon>
        <taxon>Bacillati</taxon>
        <taxon>Cyanobacteriota</taxon>
        <taxon>Cyanophyceae</taxon>
        <taxon>Nodosilineales</taxon>
        <taxon>Nodosilineaceae</taxon>
        <taxon>Almyronema</taxon>
        <taxon>Almyronema epifaneia</taxon>
    </lineage>
</organism>
<reference evidence="2 3" key="1">
    <citation type="submission" date="2024-10" db="EMBL/GenBank/DDBJ databases">
        <authorList>
            <person name="Ratan Roy A."/>
            <person name="Morales Sandoval P.H."/>
            <person name="De Los Santos Villalobos S."/>
            <person name="Chakraborty S."/>
            <person name="Mukherjee J."/>
        </authorList>
    </citation>
    <scope>NUCLEOTIDE SEQUENCE [LARGE SCALE GENOMIC DNA]</scope>
    <source>
        <strain evidence="2 3">S1</strain>
    </source>
</reference>
<evidence type="ECO:0000256" key="1">
    <source>
        <dbReference type="SAM" id="Phobius"/>
    </source>
</evidence>
<dbReference type="Proteomes" id="UP001600165">
    <property type="component" value="Unassembled WGS sequence"/>
</dbReference>